<keyword evidence="2" id="KW-1185">Reference proteome</keyword>
<dbReference type="Proteomes" id="UP001055072">
    <property type="component" value="Unassembled WGS sequence"/>
</dbReference>
<organism evidence="1 2">
    <name type="scientific">Irpex rosettiformis</name>
    <dbReference type="NCBI Taxonomy" id="378272"/>
    <lineage>
        <taxon>Eukaryota</taxon>
        <taxon>Fungi</taxon>
        <taxon>Dikarya</taxon>
        <taxon>Basidiomycota</taxon>
        <taxon>Agaricomycotina</taxon>
        <taxon>Agaricomycetes</taxon>
        <taxon>Polyporales</taxon>
        <taxon>Irpicaceae</taxon>
        <taxon>Irpex</taxon>
    </lineage>
</organism>
<proteinExistence type="predicted"/>
<protein>
    <submittedName>
        <fullName evidence="1">Uncharacterized protein</fullName>
    </submittedName>
</protein>
<evidence type="ECO:0000313" key="2">
    <source>
        <dbReference type="Proteomes" id="UP001055072"/>
    </source>
</evidence>
<dbReference type="EMBL" id="MU274901">
    <property type="protein sequence ID" value="KAI0093686.1"/>
    <property type="molecule type" value="Genomic_DNA"/>
</dbReference>
<comment type="caution">
    <text evidence="1">The sequence shown here is derived from an EMBL/GenBank/DDBJ whole genome shotgun (WGS) entry which is preliminary data.</text>
</comment>
<reference evidence="1" key="1">
    <citation type="journal article" date="2021" name="Environ. Microbiol.">
        <title>Gene family expansions and transcriptome signatures uncover fungal adaptations to wood decay.</title>
        <authorList>
            <person name="Hage H."/>
            <person name="Miyauchi S."/>
            <person name="Viragh M."/>
            <person name="Drula E."/>
            <person name="Min B."/>
            <person name="Chaduli D."/>
            <person name="Navarro D."/>
            <person name="Favel A."/>
            <person name="Norest M."/>
            <person name="Lesage-Meessen L."/>
            <person name="Balint B."/>
            <person name="Merenyi Z."/>
            <person name="de Eugenio L."/>
            <person name="Morin E."/>
            <person name="Martinez A.T."/>
            <person name="Baldrian P."/>
            <person name="Stursova M."/>
            <person name="Martinez M.J."/>
            <person name="Novotny C."/>
            <person name="Magnuson J.K."/>
            <person name="Spatafora J.W."/>
            <person name="Maurice S."/>
            <person name="Pangilinan J."/>
            <person name="Andreopoulos W."/>
            <person name="LaButti K."/>
            <person name="Hundley H."/>
            <person name="Na H."/>
            <person name="Kuo A."/>
            <person name="Barry K."/>
            <person name="Lipzen A."/>
            <person name="Henrissat B."/>
            <person name="Riley R."/>
            <person name="Ahrendt S."/>
            <person name="Nagy L.G."/>
            <person name="Grigoriev I.V."/>
            <person name="Martin F."/>
            <person name="Rosso M.N."/>
        </authorList>
    </citation>
    <scope>NUCLEOTIDE SEQUENCE</scope>
    <source>
        <strain evidence="1">CBS 384.51</strain>
    </source>
</reference>
<accession>A0ACB8UHM8</accession>
<evidence type="ECO:0000313" key="1">
    <source>
        <dbReference type="EMBL" id="KAI0093686.1"/>
    </source>
</evidence>
<gene>
    <name evidence="1" type="ORF">BDY19DRAFT_902436</name>
</gene>
<sequence>MSGEIEMEEFSNRPKPAIVDDKPGGRLNQPEDTQQEGSVTLWAYAATVILLLLAIPMIFFPNFLLYISESSSERRNALTPLELYLSLNSGIVLATLAIALLFNAPAGIAVQLPSANNASHPLLTSTTLATSIIALLSYNTTSVGALAFFVFLGSAIIAAWGWWAILFSGTSYISRKTGADKRTSAFIFGNKAAASSRKKEWKKGQLQ</sequence>
<name>A0ACB8UHM8_9APHY</name>